<feature type="non-terminal residue" evidence="2">
    <location>
        <position position="84"/>
    </location>
</feature>
<keyword evidence="3" id="KW-1185">Reference proteome</keyword>
<comment type="caution">
    <text evidence="2">The sequence shown here is derived from an EMBL/GenBank/DDBJ whole genome shotgun (WGS) entry which is preliminary data.</text>
</comment>
<proteinExistence type="predicted"/>
<evidence type="ECO:0000313" key="3">
    <source>
        <dbReference type="Proteomes" id="UP000716446"/>
    </source>
</evidence>
<gene>
    <name evidence="2" type="ORF">AWRI4619_LOCUS953</name>
</gene>
<reference evidence="2" key="1">
    <citation type="submission" date="2020-06" db="EMBL/GenBank/DDBJ databases">
        <authorList>
            <person name="Onetto C."/>
        </authorList>
    </citation>
    <scope>NUCLEOTIDE SEQUENCE</scope>
</reference>
<protein>
    <submittedName>
        <fullName evidence="2">Uncharacterized protein</fullName>
    </submittedName>
</protein>
<organism evidence="2 3">
    <name type="scientific">Aureobasidium vineae</name>
    <dbReference type="NCBI Taxonomy" id="2773715"/>
    <lineage>
        <taxon>Eukaryota</taxon>
        <taxon>Fungi</taxon>
        <taxon>Dikarya</taxon>
        <taxon>Ascomycota</taxon>
        <taxon>Pezizomycotina</taxon>
        <taxon>Dothideomycetes</taxon>
        <taxon>Dothideomycetidae</taxon>
        <taxon>Dothideales</taxon>
        <taxon>Saccotheciaceae</taxon>
        <taxon>Aureobasidium</taxon>
    </lineage>
</organism>
<feature type="compositionally biased region" description="Low complexity" evidence="1">
    <location>
        <begin position="62"/>
        <end position="73"/>
    </location>
</feature>
<dbReference type="EMBL" id="CAIJEN010000001">
    <property type="protein sequence ID" value="CAD0082386.1"/>
    <property type="molecule type" value="Genomic_DNA"/>
</dbReference>
<evidence type="ECO:0000313" key="2">
    <source>
        <dbReference type="EMBL" id="CAD0082386.1"/>
    </source>
</evidence>
<evidence type="ECO:0000256" key="1">
    <source>
        <dbReference type="SAM" id="MobiDB-lite"/>
    </source>
</evidence>
<accession>A0A9N8J7F4</accession>
<sequence length="84" mass="9344">IPIMGTSDASSSGLWENVDSRVEEHATMHQVQSANHGVSTRALGQLFMMLCAGLRWDRSDSSDTYSYTRTSSWVDPSDSQEFEV</sequence>
<name>A0A9N8J7F4_9PEZI</name>
<dbReference type="Proteomes" id="UP000716446">
    <property type="component" value="Unassembled WGS sequence"/>
</dbReference>
<dbReference type="AlphaFoldDB" id="A0A9N8J7F4"/>
<feature type="region of interest" description="Disordered" evidence="1">
    <location>
        <begin position="58"/>
        <end position="84"/>
    </location>
</feature>